<reference evidence="1 2" key="1">
    <citation type="submission" date="2023-10" db="EMBL/GenBank/DDBJ databases">
        <title>Hymenobacter endophyticus sp. nov., an isolate from the leaf tissues of wheat.</title>
        <authorList>
            <person name="Dai Y."/>
        </authorList>
    </citation>
    <scope>NUCLEOTIDE SEQUENCE [LARGE SCALE GENOMIC DNA]</scope>
    <source>
        <strain evidence="1 2">ZK17L-C2</strain>
    </source>
</reference>
<comment type="caution">
    <text evidence="1">The sequence shown here is derived from an EMBL/GenBank/DDBJ whole genome shotgun (WGS) entry which is preliminary data.</text>
</comment>
<sequence length="90" mass="9973">MPAAPGTGAAPASMLEVRRQLACTQNVLFDARAALYAMRDEYPRRPARFARIRAAIVRLREARAAYKAAAEAFHASPAGEQLQRLRATYR</sequence>
<dbReference type="RefSeq" id="WP_315997074.1">
    <property type="nucleotide sequence ID" value="NZ_JAWDJT010000002.1"/>
</dbReference>
<protein>
    <submittedName>
        <fullName evidence="1">Uncharacterized protein</fullName>
    </submittedName>
</protein>
<evidence type="ECO:0000313" key="2">
    <source>
        <dbReference type="Proteomes" id="UP001250698"/>
    </source>
</evidence>
<keyword evidence="2" id="KW-1185">Reference proteome</keyword>
<organism evidence="1 2">
    <name type="scientific">Hymenobacter endophyticus</name>
    <dbReference type="NCBI Taxonomy" id="3076335"/>
    <lineage>
        <taxon>Bacteria</taxon>
        <taxon>Pseudomonadati</taxon>
        <taxon>Bacteroidota</taxon>
        <taxon>Cytophagia</taxon>
        <taxon>Cytophagales</taxon>
        <taxon>Hymenobacteraceae</taxon>
        <taxon>Hymenobacter</taxon>
    </lineage>
</organism>
<name>A0ABU3TE18_9BACT</name>
<accession>A0ABU3TE18</accession>
<evidence type="ECO:0000313" key="1">
    <source>
        <dbReference type="EMBL" id="MDU0369582.1"/>
    </source>
</evidence>
<dbReference type="EMBL" id="JAWDJT010000002">
    <property type="protein sequence ID" value="MDU0369582.1"/>
    <property type="molecule type" value="Genomic_DNA"/>
</dbReference>
<gene>
    <name evidence="1" type="ORF">ROI90_04175</name>
</gene>
<dbReference type="Proteomes" id="UP001250698">
    <property type="component" value="Unassembled WGS sequence"/>
</dbReference>
<proteinExistence type="predicted"/>